<evidence type="ECO:0000256" key="10">
    <source>
        <dbReference type="ARBA" id="ARBA00034269"/>
    </source>
</evidence>
<keyword evidence="8 12" id="KW-0406">Ion transport</keyword>
<organism evidence="13 14">
    <name type="scientific">Candidatus Phocaeicola faecigallinarum</name>
    <dbReference type="NCBI Taxonomy" id="2838732"/>
    <lineage>
        <taxon>Bacteria</taxon>
        <taxon>Pseudomonadati</taxon>
        <taxon>Bacteroidota</taxon>
        <taxon>Bacteroidia</taxon>
        <taxon>Bacteroidales</taxon>
        <taxon>Bacteroidaceae</taxon>
        <taxon>Phocaeicola</taxon>
    </lineage>
</organism>
<reference evidence="13" key="1">
    <citation type="journal article" date="2021" name="PeerJ">
        <title>Extensive microbial diversity within the chicken gut microbiome revealed by metagenomics and culture.</title>
        <authorList>
            <person name="Gilroy R."/>
            <person name="Ravi A."/>
            <person name="Getino M."/>
            <person name="Pursley I."/>
            <person name="Horton D.L."/>
            <person name="Alikhan N.F."/>
            <person name="Baker D."/>
            <person name="Gharbi K."/>
            <person name="Hall N."/>
            <person name="Watson M."/>
            <person name="Adriaenssens E.M."/>
            <person name="Foster-Nyarko E."/>
            <person name="Jarju S."/>
            <person name="Secka A."/>
            <person name="Antonio M."/>
            <person name="Oren A."/>
            <person name="Chaudhuri R.R."/>
            <person name="La Ragione R."/>
            <person name="Hildebrand F."/>
            <person name="Pallen M.J."/>
        </authorList>
    </citation>
    <scope>NUCLEOTIDE SEQUENCE</scope>
    <source>
        <strain evidence="13">G4-2901</strain>
    </source>
</reference>
<dbReference type="NCBIfam" id="TIGR00383">
    <property type="entry name" value="corA"/>
    <property type="match status" value="1"/>
</dbReference>
<evidence type="ECO:0000256" key="4">
    <source>
        <dbReference type="ARBA" id="ARBA00022475"/>
    </source>
</evidence>
<dbReference type="EMBL" id="JAHLFW010000069">
    <property type="protein sequence ID" value="MBU3838220.1"/>
    <property type="molecule type" value="Genomic_DNA"/>
</dbReference>
<dbReference type="GO" id="GO:0015087">
    <property type="term" value="F:cobalt ion transmembrane transporter activity"/>
    <property type="evidence" value="ECO:0007669"/>
    <property type="project" value="UniProtKB-UniRule"/>
</dbReference>
<comment type="similarity">
    <text evidence="2 12">Belongs to the CorA metal ion transporter (MIT) (TC 1.A.35) family.</text>
</comment>
<comment type="subcellular location">
    <subcellularLocation>
        <location evidence="1">Cell membrane</location>
        <topology evidence="1">Multi-pass membrane protein</topology>
    </subcellularLocation>
    <subcellularLocation>
        <location evidence="12">Membrane</location>
        <topology evidence="12">Multi-pass membrane protein</topology>
    </subcellularLocation>
</comment>
<comment type="function">
    <text evidence="11">Mediates influx of magnesium ions. Alternates between open and closed states. Activated by low cytoplasmic Mg(2+) levels. Inactive when cytoplasmic Mg(2+) levels are high.</text>
</comment>
<sequence length="345" mass="40994">MTKNNLLTEQLRYTGDNKFPTKINLCSYKKDSITFHKDIEFEHLKDLMNEDEINWVQVTGMQDIEKVKNVCQMFCVDFLTTQDILNPNHLTKIEEHDDYNVIIIKLLTMSTDNDYEPMQLCIIQGKSFVLTFVEKETDFFNDIISALNKNTLKIRHRQSDYLLSVILNSSMANFMSVLTTMEDELEDMEEALIVPHNPDAPGIENIQKYRRNYRIIKKCIFPMKEHINKLFHADNELLNEQQRPFFNDVNDHLQFVLQTMESCRDLITAIVDLYISRNDQRLNDIMKQLTIVSTIFIPLTFLAGMWGMNFEWMPELHWEYGYLFAWSLMLTMGISLFFFFRHKKW</sequence>
<keyword evidence="6 12" id="KW-0460">Magnesium</keyword>
<feature type="transmembrane region" description="Helical" evidence="12">
    <location>
        <begin position="320"/>
        <end position="340"/>
    </location>
</feature>
<name>A0A948TCI7_9BACT</name>
<dbReference type="GO" id="GO:0015095">
    <property type="term" value="F:magnesium ion transmembrane transporter activity"/>
    <property type="evidence" value="ECO:0007669"/>
    <property type="project" value="UniProtKB-UniRule"/>
</dbReference>
<evidence type="ECO:0000256" key="5">
    <source>
        <dbReference type="ARBA" id="ARBA00022692"/>
    </source>
</evidence>
<protein>
    <recommendedName>
        <fullName evidence="12">Magnesium transport protein CorA</fullName>
    </recommendedName>
</protein>
<dbReference type="InterPro" id="IPR045861">
    <property type="entry name" value="CorA_cytoplasmic_dom"/>
</dbReference>
<dbReference type="InterPro" id="IPR002523">
    <property type="entry name" value="MgTranspt_CorA/ZnTranspt_ZntB"/>
</dbReference>
<evidence type="ECO:0000256" key="1">
    <source>
        <dbReference type="ARBA" id="ARBA00004651"/>
    </source>
</evidence>
<keyword evidence="5 12" id="KW-0812">Transmembrane</keyword>
<dbReference type="Pfam" id="PF01544">
    <property type="entry name" value="CorA"/>
    <property type="match status" value="1"/>
</dbReference>
<dbReference type="InterPro" id="IPR004488">
    <property type="entry name" value="Mg/Co-transport_prot_CorA"/>
</dbReference>
<evidence type="ECO:0000256" key="2">
    <source>
        <dbReference type="ARBA" id="ARBA00009765"/>
    </source>
</evidence>
<keyword evidence="4 12" id="KW-1003">Cell membrane</keyword>
<dbReference type="GO" id="GO:0000287">
    <property type="term" value="F:magnesium ion binding"/>
    <property type="evidence" value="ECO:0007669"/>
    <property type="project" value="TreeGrafter"/>
</dbReference>
<evidence type="ECO:0000256" key="8">
    <source>
        <dbReference type="ARBA" id="ARBA00023065"/>
    </source>
</evidence>
<feature type="transmembrane region" description="Helical" evidence="12">
    <location>
        <begin position="289"/>
        <end position="308"/>
    </location>
</feature>
<accession>A0A948TCI7</accession>
<dbReference type="Gene3D" id="1.20.58.340">
    <property type="entry name" value="Magnesium transport protein CorA, transmembrane region"/>
    <property type="match status" value="2"/>
</dbReference>
<evidence type="ECO:0000256" key="7">
    <source>
        <dbReference type="ARBA" id="ARBA00022989"/>
    </source>
</evidence>
<evidence type="ECO:0000313" key="14">
    <source>
        <dbReference type="Proteomes" id="UP000783796"/>
    </source>
</evidence>
<evidence type="ECO:0000256" key="12">
    <source>
        <dbReference type="RuleBase" id="RU362010"/>
    </source>
</evidence>
<dbReference type="GO" id="GO:0005886">
    <property type="term" value="C:plasma membrane"/>
    <property type="evidence" value="ECO:0007669"/>
    <property type="project" value="UniProtKB-SubCell"/>
</dbReference>
<dbReference type="CDD" id="cd12828">
    <property type="entry name" value="TmCorA-like_1"/>
    <property type="match status" value="1"/>
</dbReference>
<dbReference type="PANTHER" id="PTHR46494:SF1">
    <property type="entry name" value="CORA FAMILY METAL ION TRANSPORTER (EUROFUNG)"/>
    <property type="match status" value="1"/>
</dbReference>
<dbReference type="FunFam" id="1.20.58.340:FF:000004">
    <property type="entry name" value="Magnesium transport protein CorA"/>
    <property type="match status" value="1"/>
</dbReference>
<evidence type="ECO:0000256" key="9">
    <source>
        <dbReference type="ARBA" id="ARBA00023136"/>
    </source>
</evidence>
<evidence type="ECO:0000313" key="13">
    <source>
        <dbReference type="EMBL" id="MBU3838220.1"/>
    </source>
</evidence>
<keyword evidence="9 12" id="KW-0472">Membrane</keyword>
<comment type="catalytic activity">
    <reaction evidence="10">
        <text>Mg(2+)(in) = Mg(2+)(out)</text>
        <dbReference type="Rhea" id="RHEA:29827"/>
        <dbReference type="ChEBI" id="CHEBI:18420"/>
    </reaction>
</comment>
<dbReference type="SUPFAM" id="SSF144083">
    <property type="entry name" value="Magnesium transport protein CorA, transmembrane region"/>
    <property type="match status" value="1"/>
</dbReference>
<dbReference type="GO" id="GO:0050897">
    <property type="term" value="F:cobalt ion binding"/>
    <property type="evidence" value="ECO:0007669"/>
    <property type="project" value="TreeGrafter"/>
</dbReference>
<dbReference type="PANTHER" id="PTHR46494">
    <property type="entry name" value="CORA FAMILY METAL ION TRANSPORTER (EUROFUNG)"/>
    <property type="match status" value="1"/>
</dbReference>
<reference evidence="13" key="2">
    <citation type="submission" date="2021-04" db="EMBL/GenBank/DDBJ databases">
        <authorList>
            <person name="Gilroy R."/>
        </authorList>
    </citation>
    <scope>NUCLEOTIDE SEQUENCE</scope>
    <source>
        <strain evidence="13">G4-2901</strain>
    </source>
</reference>
<dbReference type="Proteomes" id="UP000783796">
    <property type="component" value="Unassembled WGS sequence"/>
</dbReference>
<evidence type="ECO:0000256" key="6">
    <source>
        <dbReference type="ARBA" id="ARBA00022842"/>
    </source>
</evidence>
<comment type="caution">
    <text evidence="13">The sequence shown here is derived from an EMBL/GenBank/DDBJ whole genome shotgun (WGS) entry which is preliminary data.</text>
</comment>
<gene>
    <name evidence="12 13" type="primary">corA</name>
    <name evidence="13" type="ORF">H9777_07905</name>
</gene>
<dbReference type="Gene3D" id="3.30.460.20">
    <property type="entry name" value="CorA soluble domain-like"/>
    <property type="match status" value="1"/>
</dbReference>
<keyword evidence="3 12" id="KW-0813">Transport</keyword>
<evidence type="ECO:0000256" key="11">
    <source>
        <dbReference type="ARBA" id="ARBA00045497"/>
    </source>
</evidence>
<keyword evidence="7 12" id="KW-1133">Transmembrane helix</keyword>
<dbReference type="SUPFAM" id="SSF143865">
    <property type="entry name" value="CorA soluble domain-like"/>
    <property type="match status" value="1"/>
</dbReference>
<evidence type="ECO:0000256" key="3">
    <source>
        <dbReference type="ARBA" id="ARBA00022448"/>
    </source>
</evidence>
<dbReference type="InterPro" id="IPR045863">
    <property type="entry name" value="CorA_TM1_TM2"/>
</dbReference>
<proteinExistence type="inferred from homology"/>
<dbReference type="AlphaFoldDB" id="A0A948TCI7"/>